<protein>
    <submittedName>
        <fullName evidence="1">Nucleotidyltransferase</fullName>
    </submittedName>
</protein>
<dbReference type="Proteomes" id="UP000536773">
    <property type="component" value="Unassembled WGS sequence"/>
</dbReference>
<sequence length="122" mass="14663">MKSFELFSQGLKDFSRLKKEDLSNVFVLHGIVHWFMDEFDLGQQVFRDCLEKENSEFAITLTPKELLLDAYERYLFVSESTWLAMLEDRYYPDCCEPVEEKVRRIIRFYVPAFQAMEKEIIK</sequence>
<name>A0A269TC87_MEGEL</name>
<dbReference type="AlphaFoldDB" id="A0A269TC87"/>
<proteinExistence type="predicted"/>
<dbReference type="RefSeq" id="WP_022496925.1">
    <property type="nucleotide sequence ID" value="NZ_CABMON010000015.1"/>
</dbReference>
<gene>
    <name evidence="1" type="ORF">HG933_02940</name>
</gene>
<reference evidence="1 2" key="1">
    <citation type="submission" date="2020-04" db="EMBL/GenBank/DDBJ databases">
        <authorList>
            <person name="Hitch T.C.A."/>
            <person name="Wylensek D."/>
            <person name="Clavel T."/>
        </authorList>
    </citation>
    <scope>NUCLEOTIDE SEQUENCE [LARGE SCALE GENOMIC DNA]</scope>
    <source>
        <strain evidence="1 2">WCA-386-APC-2A</strain>
    </source>
</reference>
<organism evidence="1 2">
    <name type="scientific">Megasphaera elsdenii</name>
    <dbReference type="NCBI Taxonomy" id="907"/>
    <lineage>
        <taxon>Bacteria</taxon>
        <taxon>Bacillati</taxon>
        <taxon>Bacillota</taxon>
        <taxon>Negativicutes</taxon>
        <taxon>Veillonellales</taxon>
        <taxon>Veillonellaceae</taxon>
        <taxon>Megasphaera</taxon>
    </lineage>
</organism>
<comment type="caution">
    <text evidence="1">The sequence shown here is derived from an EMBL/GenBank/DDBJ whole genome shotgun (WGS) entry which is preliminary data.</text>
</comment>
<dbReference type="GO" id="GO:0016740">
    <property type="term" value="F:transferase activity"/>
    <property type="evidence" value="ECO:0007669"/>
    <property type="project" value="UniProtKB-KW"/>
</dbReference>
<accession>A0A269TC87</accession>
<evidence type="ECO:0000313" key="2">
    <source>
        <dbReference type="Proteomes" id="UP000536773"/>
    </source>
</evidence>
<dbReference type="EMBL" id="JABBJH010000003">
    <property type="protein sequence ID" value="NMK38350.1"/>
    <property type="molecule type" value="Genomic_DNA"/>
</dbReference>
<dbReference type="Gene3D" id="1.20.120.330">
    <property type="entry name" value="Nucleotidyltransferases domain 2"/>
    <property type="match status" value="1"/>
</dbReference>
<keyword evidence="1" id="KW-0808">Transferase</keyword>
<evidence type="ECO:0000313" key="1">
    <source>
        <dbReference type="EMBL" id="NMK38350.1"/>
    </source>
</evidence>
<dbReference type="SUPFAM" id="SSF81593">
    <property type="entry name" value="Nucleotidyltransferase substrate binding subunit/domain"/>
    <property type="match status" value="1"/>
</dbReference>